<evidence type="ECO:0000313" key="3">
    <source>
        <dbReference type="Proteomes" id="UP000298390"/>
    </source>
</evidence>
<proteinExistence type="predicted"/>
<dbReference type="GO" id="GO:0005634">
    <property type="term" value="C:nucleus"/>
    <property type="evidence" value="ECO:0007669"/>
    <property type="project" value="TreeGrafter"/>
</dbReference>
<feature type="compositionally biased region" description="Basic and acidic residues" evidence="1">
    <location>
        <begin position="79"/>
        <end position="91"/>
    </location>
</feature>
<sequence>MPHKRAKRTVREKQQTQSYVLYPLLSGARHAIDHEEIPKGAARILNATKVQEEYKQRKRKLQESGGDAEPSKKKRKSEGRHGGETGSEGKGKLRIQAGESMAHFNRRVEDSMRGGVRVAMKNSSVLARKVRKEEEVSKAAKTSKKGASAPGTRVGDDAETESGKTTAITKPSTAGKQKPEDFERLSTSAPRRLNDIVQGPPELKKLSRGVKQQPKPSADSVAGEGTGTLRQGALSMAQKAILEEERLRAIKMYREMKKAKSGG</sequence>
<dbReference type="STRING" id="34475.A0A4Y9YLZ2"/>
<feature type="region of interest" description="Disordered" evidence="1">
    <location>
        <begin position="52"/>
        <end position="226"/>
    </location>
</feature>
<accession>A0A4Y9YLZ2</accession>
<dbReference type="Proteomes" id="UP000298390">
    <property type="component" value="Unassembled WGS sequence"/>
</dbReference>
<dbReference type="AlphaFoldDB" id="A0A4Y9YLZ2"/>
<protein>
    <submittedName>
        <fullName evidence="2">Uncharacterized protein</fullName>
    </submittedName>
</protein>
<reference evidence="2 3" key="1">
    <citation type="submission" date="2019-01" db="EMBL/GenBank/DDBJ databases">
        <title>Genome sequencing of the rare red list fungi Fomitopsis rosea.</title>
        <authorList>
            <person name="Buettner E."/>
            <person name="Kellner H."/>
        </authorList>
    </citation>
    <scope>NUCLEOTIDE SEQUENCE [LARGE SCALE GENOMIC DNA]</scope>
    <source>
        <strain evidence="2 3">DSM 105464</strain>
    </source>
</reference>
<evidence type="ECO:0000256" key="1">
    <source>
        <dbReference type="SAM" id="MobiDB-lite"/>
    </source>
</evidence>
<dbReference type="InterPro" id="IPR026680">
    <property type="entry name" value="CCDC137"/>
</dbReference>
<evidence type="ECO:0000313" key="2">
    <source>
        <dbReference type="EMBL" id="TFY62970.1"/>
    </source>
</evidence>
<comment type="caution">
    <text evidence="2">The sequence shown here is derived from an EMBL/GenBank/DDBJ whole genome shotgun (WGS) entry which is preliminary data.</text>
</comment>
<dbReference type="PANTHER" id="PTHR21838:SF2">
    <property type="entry name" value="COILED-COIL DOMAIN-CONTAINING PROTEIN 137"/>
    <property type="match status" value="1"/>
</dbReference>
<feature type="compositionally biased region" description="Polar residues" evidence="1">
    <location>
        <begin position="163"/>
        <end position="175"/>
    </location>
</feature>
<organism evidence="2 3">
    <name type="scientific">Rhodofomes roseus</name>
    <dbReference type="NCBI Taxonomy" id="34475"/>
    <lineage>
        <taxon>Eukaryota</taxon>
        <taxon>Fungi</taxon>
        <taxon>Dikarya</taxon>
        <taxon>Basidiomycota</taxon>
        <taxon>Agaricomycotina</taxon>
        <taxon>Agaricomycetes</taxon>
        <taxon>Polyporales</taxon>
        <taxon>Rhodofomes</taxon>
    </lineage>
</organism>
<gene>
    <name evidence="2" type="ORF">EVJ58_g3522</name>
</gene>
<name>A0A4Y9YLZ2_9APHY</name>
<dbReference type="EMBL" id="SEKV01000146">
    <property type="protein sequence ID" value="TFY62970.1"/>
    <property type="molecule type" value="Genomic_DNA"/>
</dbReference>
<dbReference type="PANTHER" id="PTHR21838">
    <property type="entry name" value="COILED-COIL DOMAIN-CONTAINING PROTEIN 137"/>
    <property type="match status" value="1"/>
</dbReference>